<keyword evidence="3" id="KW-1185">Reference proteome</keyword>
<comment type="caution">
    <text evidence="2">The sequence shown here is derived from an EMBL/GenBank/DDBJ whole genome shotgun (WGS) entry which is preliminary data.</text>
</comment>
<dbReference type="Gene3D" id="3.40.30.10">
    <property type="entry name" value="Glutaredoxin"/>
    <property type="match status" value="1"/>
</dbReference>
<evidence type="ECO:0000313" key="3">
    <source>
        <dbReference type="Proteomes" id="UP000094622"/>
    </source>
</evidence>
<dbReference type="SUPFAM" id="SSF52833">
    <property type="entry name" value="Thioredoxin-like"/>
    <property type="match status" value="1"/>
</dbReference>
<feature type="domain" description="Spermatogenesis-associated protein 20-like TRX" evidence="1">
    <location>
        <begin position="2"/>
        <end position="163"/>
    </location>
</feature>
<protein>
    <recommendedName>
        <fullName evidence="1">Spermatogenesis-associated protein 20-like TRX domain-containing protein</fullName>
    </recommendedName>
</protein>
<evidence type="ECO:0000259" key="1">
    <source>
        <dbReference type="Pfam" id="PF03190"/>
    </source>
</evidence>
<dbReference type="EMBL" id="MCRJ01000007">
    <property type="protein sequence ID" value="ODN72124.1"/>
    <property type="molecule type" value="Genomic_DNA"/>
</dbReference>
<dbReference type="CDD" id="cd02955">
    <property type="entry name" value="SSP411"/>
    <property type="match status" value="1"/>
</dbReference>
<organism evidence="2 3">
    <name type="scientific">Methylobrevis pamukkalensis</name>
    <dbReference type="NCBI Taxonomy" id="1439726"/>
    <lineage>
        <taxon>Bacteria</taxon>
        <taxon>Pseudomonadati</taxon>
        <taxon>Pseudomonadota</taxon>
        <taxon>Alphaproteobacteria</taxon>
        <taxon>Hyphomicrobiales</taxon>
        <taxon>Pleomorphomonadaceae</taxon>
        <taxon>Methylobrevis</taxon>
    </lineage>
</organism>
<dbReference type="SUPFAM" id="SSF48208">
    <property type="entry name" value="Six-hairpin glycosidases"/>
    <property type="match status" value="1"/>
</dbReference>
<dbReference type="GO" id="GO:0005975">
    <property type="term" value="P:carbohydrate metabolic process"/>
    <property type="evidence" value="ECO:0007669"/>
    <property type="project" value="InterPro"/>
</dbReference>
<gene>
    <name evidence="2" type="ORF">A6302_00528</name>
</gene>
<dbReference type="PANTHER" id="PTHR42899:SF1">
    <property type="entry name" value="SPERMATOGENESIS-ASSOCIATED PROTEIN 20"/>
    <property type="match status" value="1"/>
</dbReference>
<proteinExistence type="predicted"/>
<dbReference type="PANTHER" id="PTHR42899">
    <property type="entry name" value="SPERMATOGENESIS-ASSOCIATED PROTEIN 20"/>
    <property type="match status" value="1"/>
</dbReference>
<dbReference type="Pfam" id="PF03190">
    <property type="entry name" value="Thioredox_DsbH"/>
    <property type="match status" value="1"/>
</dbReference>
<dbReference type="AlphaFoldDB" id="A0A1E3H744"/>
<accession>A0A1E3H744</accession>
<sequence length="675" mass="73558">MTNRLRDETSPYLLQHADNPVDWWPWGPEALAHASETGKPILLSVGYAACHWCHVMAHESFEDDEIAALMNRLFVNVKVDREERPDIDQIYMSALQALGVHGGWPMTMFLTPDGVPFWGGTYFPKTSRYGQPAFADILNGVAASLAQRPDQVAENRKALMAHLSRRDDKGPLGLDGSVLDLATDKLLSIMDPINGGFRGAPKFPQAPVLDLMLRSFARRRDPGFLDTVLLTLERIANGGIYDHLGGGFSRYSVDDRWLVPHFEKMLYDNGQLLGLFARAYAATGSSLFRRRIEETVTWLGREMLLPEGAFAASLDADTEGEEGRVYVWSRAEIVTELGPQADQFAAVYDVTEAGNWEGVNVLNRLQPSTIPVDEDQLARLRMALLTARMRRVQPGRDDKILADWNALAISGLAIAAIALRRDDWLDLAITAYRGITATMARDGRLGHSARGGRLVFPGMATDHAAMAVAALDLHQATFDPLWLEEAARWLDALDRHHRDENGLYFMSADDAPGLIVRPRSILDEATPNANGLAADASVRLHLLTGEARHLDRADAIFTACGGAVARNVVGTASLMAAFTRRLDLASVVIVGEAGPDREALLTTARTLFPEAVPFVAESTEALGAGHPAHGKTAIDGRPAAYLCRSSTCSLPVTTPEDLAALDEGQAAEDAIDDAS</sequence>
<dbReference type="RefSeq" id="WP_210183244.1">
    <property type="nucleotide sequence ID" value="NZ_MCRJ01000007.1"/>
</dbReference>
<dbReference type="PATRIC" id="fig|1439726.3.peg.556"/>
<dbReference type="InterPro" id="IPR024705">
    <property type="entry name" value="Ssp411"/>
</dbReference>
<dbReference type="InterPro" id="IPR036249">
    <property type="entry name" value="Thioredoxin-like_sf"/>
</dbReference>
<dbReference type="PIRSF" id="PIRSF006402">
    <property type="entry name" value="UCP006402_thioredoxin"/>
    <property type="match status" value="1"/>
</dbReference>
<dbReference type="InterPro" id="IPR004879">
    <property type="entry name" value="Ssp411-like_TRX"/>
</dbReference>
<dbReference type="Gene3D" id="1.50.10.20">
    <property type="match status" value="1"/>
</dbReference>
<reference evidence="2 3" key="1">
    <citation type="submission" date="2016-07" db="EMBL/GenBank/DDBJ databases">
        <title>Draft Genome Sequence of Methylobrevis pamukkalensis PK2.</title>
        <authorList>
            <person name="Vasilenko O.V."/>
            <person name="Doronina N.V."/>
            <person name="Shmareva M.N."/>
            <person name="Tarlachkov S.V."/>
            <person name="Mustakhimov I."/>
            <person name="Trotsenko Y.A."/>
        </authorList>
    </citation>
    <scope>NUCLEOTIDE SEQUENCE [LARGE SCALE GENOMIC DNA]</scope>
    <source>
        <strain evidence="2 3">PK2</strain>
    </source>
</reference>
<name>A0A1E3H744_9HYPH</name>
<evidence type="ECO:0000313" key="2">
    <source>
        <dbReference type="EMBL" id="ODN72124.1"/>
    </source>
</evidence>
<dbReference type="InterPro" id="IPR008928">
    <property type="entry name" value="6-hairpin_glycosidase_sf"/>
</dbReference>
<dbReference type="Proteomes" id="UP000094622">
    <property type="component" value="Unassembled WGS sequence"/>
</dbReference>